<reference evidence="2 3" key="1">
    <citation type="submission" date="2015-04" db="EMBL/GenBank/DDBJ databases">
        <title>Comparative genomics of rhizobia nodulating Arachis hypogaea in China.</title>
        <authorList>
            <person name="Li Y."/>
        </authorList>
    </citation>
    <scope>NUCLEOTIDE SEQUENCE [LARGE SCALE GENOMIC DNA]</scope>
    <source>
        <strain evidence="2 3">CCBAU 51757</strain>
    </source>
</reference>
<evidence type="ECO:0000256" key="1">
    <source>
        <dbReference type="SAM" id="MobiDB-lite"/>
    </source>
</evidence>
<sequence length="95" mass="9699">MGQCKWPAAPYPLSSIGRAVDPVPNEAEPGLLGTPGTASEDRVQATAIREPALESGFAGGFDGTKAGTAGWMAQPWTDHAIGLGAPLENLLGNRG</sequence>
<evidence type="ECO:0000313" key="3">
    <source>
        <dbReference type="Proteomes" id="UP000289546"/>
    </source>
</evidence>
<organism evidence="2 3">
    <name type="scientific">Bradyrhizobium nanningense</name>
    <dbReference type="NCBI Taxonomy" id="1325118"/>
    <lineage>
        <taxon>Bacteria</taxon>
        <taxon>Pseudomonadati</taxon>
        <taxon>Pseudomonadota</taxon>
        <taxon>Alphaproteobacteria</taxon>
        <taxon>Hyphomicrobiales</taxon>
        <taxon>Nitrobacteraceae</taxon>
        <taxon>Bradyrhizobium</taxon>
    </lineage>
</organism>
<dbReference type="EMBL" id="LBJQ01000074">
    <property type="protein sequence ID" value="RXH28642.1"/>
    <property type="molecule type" value="Genomic_DNA"/>
</dbReference>
<comment type="caution">
    <text evidence="2">The sequence shown here is derived from an EMBL/GenBank/DDBJ whole genome shotgun (WGS) entry which is preliminary data.</text>
</comment>
<feature type="region of interest" description="Disordered" evidence="1">
    <location>
        <begin position="15"/>
        <end position="39"/>
    </location>
</feature>
<dbReference type="AlphaFoldDB" id="A0A4Q0S5W1"/>
<gene>
    <name evidence="2" type="ORF">XH99_14580</name>
</gene>
<name>A0A4Q0S5W1_9BRAD</name>
<keyword evidence="3" id="KW-1185">Reference proteome</keyword>
<protein>
    <submittedName>
        <fullName evidence="2">Uncharacterized protein</fullName>
    </submittedName>
</protein>
<dbReference type="Proteomes" id="UP000289546">
    <property type="component" value="Unassembled WGS sequence"/>
</dbReference>
<accession>A0A4Q0S5W1</accession>
<evidence type="ECO:0000313" key="2">
    <source>
        <dbReference type="EMBL" id="RXH28642.1"/>
    </source>
</evidence>
<proteinExistence type="predicted"/>